<evidence type="ECO:0000256" key="3">
    <source>
        <dbReference type="ARBA" id="ARBA00023122"/>
    </source>
</evidence>
<dbReference type="eggNOG" id="COG1253">
    <property type="taxonomic scope" value="Bacteria"/>
</dbReference>
<protein>
    <submittedName>
        <fullName evidence="6">CBS domain containing protein</fullName>
    </submittedName>
</protein>
<evidence type="ECO:0000313" key="7">
    <source>
        <dbReference type="Proteomes" id="UP000005952"/>
    </source>
</evidence>
<keyword evidence="3 4" id="KW-0129">CBS domain</keyword>
<name>N0BHR5_9HYPH</name>
<keyword evidence="7" id="KW-1185">Reference proteome</keyword>
<dbReference type="InterPro" id="IPR036318">
    <property type="entry name" value="FAD-bd_PCMH-like_sf"/>
</dbReference>
<dbReference type="PANTHER" id="PTHR22777:SF27">
    <property type="entry name" value="MAGNESIUM AND COBALT EFFLUX PROTEIN CORC"/>
    <property type="match status" value="1"/>
</dbReference>
<dbReference type="Pfam" id="PF03471">
    <property type="entry name" value="CorC_HlyC"/>
    <property type="match status" value="1"/>
</dbReference>
<accession>N0BHR5</accession>
<dbReference type="PROSITE" id="PS51371">
    <property type="entry name" value="CBS"/>
    <property type="match status" value="2"/>
</dbReference>
<dbReference type="SUPFAM" id="SSF56176">
    <property type="entry name" value="FAD-binding/transporter-associated domain-like"/>
    <property type="match status" value="1"/>
</dbReference>
<dbReference type="KEGG" id="hdt:HYPDE_41543"/>
<reference evidence="6 7" key="1">
    <citation type="journal article" date="2013" name="Genome Announc.">
        <title>Genome sequences for three denitrifying bacterial strains isolated from a uranium- and nitrate-contaminated subsurface environment.</title>
        <authorList>
            <person name="Venkatramanan R."/>
            <person name="Prakash O."/>
            <person name="Woyke T."/>
            <person name="Chain P."/>
            <person name="Goodwin L.A."/>
            <person name="Watson D."/>
            <person name="Brooks S."/>
            <person name="Kostka J.E."/>
            <person name="Green S.J."/>
        </authorList>
    </citation>
    <scope>NUCLEOTIDE SEQUENCE [LARGE SCALE GENOMIC DNA]</scope>
    <source>
        <strain evidence="6 7">1NES1</strain>
    </source>
</reference>
<dbReference type="InterPro" id="IPR000644">
    <property type="entry name" value="CBS_dom"/>
</dbReference>
<sequence length="343" mass="38024">MAMTDHTHDKSTSDILAEKGRSLGVQGWLHVLRAKLGFAVPQSVRDALEGALRTDASTSFTDAERKMLERLLRFGSSRVAELMVPRAEITALDENEPISELLETFEEAGVSRIPLFRETLDDPRGMIHIKDLFRWFMAEASGRPLRSGKSDGAEEAPVPTKIVLQNIDLSRPITTVKIRRQILYVPPSMPAVDLLIRMQSTRIHMALVVDEYGGTDGLVTIEDLVEQVVGNIEDEHDDDEEINIVSDPKLGVVAAGRTEIEELEKHLGLKLMPDDEENDVDTLGGLIFSMLGRVPARGELIHHPSGIEFEILDADPRRVKKVKIHPARTLPQSTKTSAEAPKA</sequence>
<dbReference type="Gene3D" id="3.10.580.10">
    <property type="entry name" value="CBS-domain"/>
    <property type="match status" value="1"/>
</dbReference>
<evidence type="ECO:0000256" key="2">
    <source>
        <dbReference type="ARBA" id="ARBA00022737"/>
    </source>
</evidence>
<dbReference type="InterPro" id="IPR005170">
    <property type="entry name" value="Transptr-assoc_dom"/>
</dbReference>
<dbReference type="AlphaFoldDB" id="N0BHR5"/>
<evidence type="ECO:0000313" key="6">
    <source>
        <dbReference type="EMBL" id="AGK59976.1"/>
    </source>
</evidence>
<keyword evidence="2" id="KW-0677">Repeat</keyword>
<dbReference type="OrthoDB" id="9797674at2"/>
<organism evidence="6 7">
    <name type="scientific">Hyphomicrobium denitrificans 1NES1</name>
    <dbReference type="NCBI Taxonomy" id="670307"/>
    <lineage>
        <taxon>Bacteria</taxon>
        <taxon>Pseudomonadati</taxon>
        <taxon>Pseudomonadota</taxon>
        <taxon>Alphaproteobacteria</taxon>
        <taxon>Hyphomicrobiales</taxon>
        <taxon>Hyphomicrobiaceae</taxon>
        <taxon>Hyphomicrobium</taxon>
    </lineage>
</organism>
<proteinExistence type="inferred from homology"/>
<dbReference type="InterPro" id="IPR046342">
    <property type="entry name" value="CBS_dom_sf"/>
</dbReference>
<dbReference type="Proteomes" id="UP000005952">
    <property type="component" value="Chromosome"/>
</dbReference>
<dbReference type="STRING" id="670307.HYPDE_41543"/>
<dbReference type="InterPro" id="IPR044751">
    <property type="entry name" value="Ion_transp-like_CBS"/>
</dbReference>
<dbReference type="Pfam" id="PF00571">
    <property type="entry name" value="CBS"/>
    <property type="match status" value="2"/>
</dbReference>
<dbReference type="GO" id="GO:0005886">
    <property type="term" value="C:plasma membrane"/>
    <property type="evidence" value="ECO:0007669"/>
    <property type="project" value="TreeGrafter"/>
</dbReference>
<dbReference type="InterPro" id="IPR016169">
    <property type="entry name" value="FAD-bd_PCMH_sub2"/>
</dbReference>
<dbReference type="EMBL" id="CP005587">
    <property type="protein sequence ID" value="AGK59976.1"/>
    <property type="molecule type" value="Genomic_DNA"/>
</dbReference>
<comment type="similarity">
    <text evidence="1">Belongs to the UPF0053 family. Hemolysin C subfamily.</text>
</comment>
<evidence type="ECO:0000256" key="4">
    <source>
        <dbReference type="PROSITE-ProRule" id="PRU00703"/>
    </source>
</evidence>
<dbReference type="CDD" id="cd04590">
    <property type="entry name" value="CBS_pair_CorC_HlyC_assoc"/>
    <property type="match status" value="1"/>
</dbReference>
<dbReference type="FunFam" id="3.10.580.10:FF:000002">
    <property type="entry name" value="Magnesium/cobalt efflux protein CorC"/>
    <property type="match status" value="1"/>
</dbReference>
<dbReference type="SUPFAM" id="SSF54631">
    <property type="entry name" value="CBS-domain pair"/>
    <property type="match status" value="1"/>
</dbReference>
<dbReference type="Gene3D" id="3.30.465.10">
    <property type="match status" value="1"/>
</dbReference>
<dbReference type="GO" id="GO:0050660">
    <property type="term" value="F:flavin adenine dinucleotide binding"/>
    <property type="evidence" value="ECO:0007669"/>
    <property type="project" value="InterPro"/>
</dbReference>
<gene>
    <name evidence="6" type="ORF">HYPDE_41543</name>
</gene>
<evidence type="ECO:0000259" key="5">
    <source>
        <dbReference type="PROSITE" id="PS51371"/>
    </source>
</evidence>
<dbReference type="HOGENOM" id="CLU_015237_3_1_5"/>
<evidence type="ECO:0000256" key="1">
    <source>
        <dbReference type="ARBA" id="ARBA00006446"/>
    </source>
</evidence>
<feature type="domain" description="CBS" evidence="5">
    <location>
        <begin position="83"/>
        <end position="145"/>
    </location>
</feature>
<dbReference type="SMART" id="SM01091">
    <property type="entry name" value="CorC_HlyC"/>
    <property type="match status" value="1"/>
</dbReference>
<dbReference type="PANTHER" id="PTHR22777">
    <property type="entry name" value="HEMOLYSIN-RELATED"/>
    <property type="match status" value="1"/>
</dbReference>
<feature type="domain" description="CBS" evidence="5">
    <location>
        <begin position="178"/>
        <end position="235"/>
    </location>
</feature>